<proteinExistence type="predicted"/>
<evidence type="ECO:0000313" key="2">
    <source>
        <dbReference type="EMBL" id="MCS3921278.1"/>
    </source>
</evidence>
<dbReference type="Pfam" id="PF09527">
    <property type="entry name" value="ATPase_gene1"/>
    <property type="match status" value="1"/>
</dbReference>
<accession>A0ABT2ETI5</accession>
<protein>
    <submittedName>
        <fullName evidence="2">F0F1-type ATP synthase assembly protein I</fullName>
    </submittedName>
</protein>
<dbReference type="InterPro" id="IPR032820">
    <property type="entry name" value="ATPase_put"/>
</dbReference>
<keyword evidence="1" id="KW-1133">Transmembrane helix</keyword>
<keyword evidence="1" id="KW-0472">Membrane</keyword>
<dbReference type="EMBL" id="JANUCP010000012">
    <property type="protein sequence ID" value="MCS3921278.1"/>
    <property type="molecule type" value="Genomic_DNA"/>
</dbReference>
<gene>
    <name evidence="2" type="ORF">M2350_003727</name>
</gene>
<keyword evidence="3" id="KW-1185">Reference proteome</keyword>
<sequence length="74" mass="7972">MKREDKSPMRRLDWAIAATSGTFMVGSVIAGLLIGLWVDKNFGTDPLGKAVGVILGGTVGTIELVRMLLRVSRK</sequence>
<dbReference type="Proteomes" id="UP001204798">
    <property type="component" value="Unassembled WGS sequence"/>
</dbReference>
<dbReference type="RefSeq" id="WP_018195939.1">
    <property type="nucleotide sequence ID" value="NZ_CP130454.1"/>
</dbReference>
<reference evidence="2 3" key="1">
    <citation type="submission" date="2022-08" db="EMBL/GenBank/DDBJ databases">
        <title>Bacterial and archaeal communities from various locations to study Microbial Dark Matter (Phase II).</title>
        <authorList>
            <person name="Stepanauskas R."/>
        </authorList>
    </citation>
    <scope>NUCLEOTIDE SEQUENCE [LARGE SCALE GENOMIC DNA]</scope>
    <source>
        <strain evidence="2 3">PD1</strain>
    </source>
</reference>
<name>A0ABT2ETI5_9BACT</name>
<comment type="caution">
    <text evidence="2">The sequence shown here is derived from an EMBL/GenBank/DDBJ whole genome shotgun (WGS) entry which is preliminary data.</text>
</comment>
<organism evidence="2 3">
    <name type="scientific">Candidatus Fervidibacter sacchari</name>
    <dbReference type="NCBI Taxonomy" id="1448929"/>
    <lineage>
        <taxon>Bacteria</taxon>
        <taxon>Candidatus Fervidibacterota</taxon>
        <taxon>Candidatus Fervidibacter</taxon>
    </lineage>
</organism>
<evidence type="ECO:0000313" key="3">
    <source>
        <dbReference type="Proteomes" id="UP001204798"/>
    </source>
</evidence>
<feature type="transmembrane region" description="Helical" evidence="1">
    <location>
        <begin position="50"/>
        <end position="69"/>
    </location>
</feature>
<feature type="transmembrane region" description="Helical" evidence="1">
    <location>
        <begin position="12"/>
        <end position="38"/>
    </location>
</feature>
<keyword evidence="1" id="KW-0812">Transmembrane</keyword>
<evidence type="ECO:0000256" key="1">
    <source>
        <dbReference type="SAM" id="Phobius"/>
    </source>
</evidence>